<keyword evidence="10" id="KW-1185">Reference proteome</keyword>
<comment type="function">
    <text evidence="1">Putative transcription factor.</text>
</comment>
<reference evidence="9 10" key="1">
    <citation type="submission" date="2018-06" db="EMBL/GenBank/DDBJ databases">
        <title>Comparative genomics of downy mildews reveals potential adaptations to biotrophy.</title>
        <authorList>
            <person name="Fletcher K."/>
            <person name="Klosterman S.J."/>
            <person name="Derevnina L."/>
            <person name="Martin F."/>
            <person name="Koike S."/>
            <person name="Reyes Chin-Wo S."/>
            <person name="Mou B."/>
            <person name="Michelmore R."/>
        </authorList>
    </citation>
    <scope>NUCLEOTIDE SEQUENCE [LARGE SCALE GENOMIC DNA]</scope>
    <source>
        <strain evidence="9 10">R14</strain>
    </source>
</reference>
<dbReference type="Pfam" id="PF02042">
    <property type="entry name" value="RWP-RK"/>
    <property type="match status" value="1"/>
</dbReference>
<dbReference type="GO" id="GO:0003677">
    <property type="term" value="F:DNA binding"/>
    <property type="evidence" value="ECO:0007669"/>
    <property type="project" value="UniProtKB-KW"/>
</dbReference>
<feature type="compositionally biased region" description="Polar residues" evidence="7">
    <location>
        <begin position="508"/>
        <end position="520"/>
    </location>
</feature>
<evidence type="ECO:0000256" key="3">
    <source>
        <dbReference type="ARBA" id="ARBA00023054"/>
    </source>
</evidence>
<organism evidence="9 10">
    <name type="scientific">Peronospora effusa</name>
    <dbReference type="NCBI Taxonomy" id="542832"/>
    <lineage>
        <taxon>Eukaryota</taxon>
        <taxon>Sar</taxon>
        <taxon>Stramenopiles</taxon>
        <taxon>Oomycota</taxon>
        <taxon>Peronosporomycetes</taxon>
        <taxon>Peronosporales</taxon>
        <taxon>Peronosporaceae</taxon>
        <taxon>Peronospora</taxon>
    </lineage>
</organism>
<dbReference type="EMBL" id="QLLG01000022">
    <property type="protein sequence ID" value="RMX69519.1"/>
    <property type="molecule type" value="Genomic_DNA"/>
</dbReference>
<comment type="caution">
    <text evidence="9">The sequence shown here is derived from an EMBL/GenBank/DDBJ whole genome shotgun (WGS) entry which is preliminary data.</text>
</comment>
<evidence type="ECO:0000256" key="6">
    <source>
        <dbReference type="ARBA" id="ARBA00023242"/>
    </source>
</evidence>
<dbReference type="InterPro" id="IPR003035">
    <property type="entry name" value="RWP-RK_dom"/>
</dbReference>
<feature type="region of interest" description="Disordered" evidence="7">
    <location>
        <begin position="488"/>
        <end position="539"/>
    </location>
</feature>
<gene>
    <name evidence="9" type="ORF">DD238_002731</name>
</gene>
<accession>A0A3M6VRY6</accession>
<keyword evidence="6" id="KW-0539">Nucleus</keyword>
<dbReference type="Proteomes" id="UP000282087">
    <property type="component" value="Unassembled WGS sequence"/>
</dbReference>
<feature type="domain" description="RWP-RK" evidence="8">
    <location>
        <begin position="252"/>
        <end position="344"/>
    </location>
</feature>
<dbReference type="PANTHER" id="PTHR46373:SF2">
    <property type="entry name" value="RWP-RK DOMAIN-CONTAINING PROTEIN"/>
    <property type="match status" value="1"/>
</dbReference>
<evidence type="ECO:0000256" key="1">
    <source>
        <dbReference type="ARBA" id="ARBA00004049"/>
    </source>
</evidence>
<name>A0A3M6VRY6_9STRA</name>
<keyword evidence="2" id="KW-0805">Transcription regulation</keyword>
<dbReference type="PANTHER" id="PTHR46373">
    <property type="entry name" value="PROTEIN RKD4"/>
    <property type="match status" value="1"/>
</dbReference>
<dbReference type="VEuPathDB" id="FungiDB:DD237_006842"/>
<evidence type="ECO:0000313" key="9">
    <source>
        <dbReference type="EMBL" id="RMX69519.1"/>
    </source>
</evidence>
<proteinExistence type="predicted"/>
<dbReference type="InterPro" id="IPR044607">
    <property type="entry name" value="RKD-like"/>
</dbReference>
<protein>
    <recommendedName>
        <fullName evidence="8">RWP-RK domain-containing protein</fullName>
    </recommendedName>
</protein>
<dbReference type="GO" id="GO:0003700">
    <property type="term" value="F:DNA-binding transcription factor activity"/>
    <property type="evidence" value="ECO:0007669"/>
    <property type="project" value="InterPro"/>
</dbReference>
<sequence>MAAQMEQQRAPELALACMEESKPIVPVDISASSGIGLTWSNPSIQPLKTKPTMPGGFSHKMETCPTNIQTSSSMGELLEEVVLPKPSDGLLMPNMNCDSVSPISSNVIKDLQFDSRFISDTWSYEAPQNMYALLTQPPTPMDPLAGGTGLVTPYMQLQAQQHLQLQQQHQQLDQHLDHVDLPLQMSPIHNSGLSSLYMSGPPLMTSPQQMMMQQPLHGSEFGPGFPTTPMAVNLSDIMASGDLGMFLSPSGSPANLVKQHMMSPMPHIGGVVNVKDLTLNELRPHFNKPMAVVAKELGVCITLMKKICRRNGLVRWPHRRIRSLVNRITSLQVLASNTAGAERKRFQGQIAGLREELSAVIQNPNEKSRKAQIDISTIPVNTEQLVPQEFKNEFPVAEIAVEMAGAVDNEDDAKRWTKEKLTNVTNKAGAIEEADGTSGVSVQKRMEGKGPQRKKRKPSFGLHAYQPPPIKIPRHDELPSMTRLCSQSVPERKHRGERRYSRGRATAHGTSFSCVRPSTTTHRKGRRGSISSILNDILE</sequence>
<evidence type="ECO:0000256" key="2">
    <source>
        <dbReference type="ARBA" id="ARBA00023015"/>
    </source>
</evidence>
<keyword evidence="3" id="KW-0175">Coiled coil</keyword>
<evidence type="ECO:0000256" key="5">
    <source>
        <dbReference type="ARBA" id="ARBA00023163"/>
    </source>
</evidence>
<evidence type="ECO:0000259" key="8">
    <source>
        <dbReference type="PROSITE" id="PS51519"/>
    </source>
</evidence>
<keyword evidence="4" id="KW-0238">DNA-binding</keyword>
<keyword evidence="5" id="KW-0804">Transcription</keyword>
<feature type="compositionally biased region" description="Polar residues" evidence="7">
    <location>
        <begin position="529"/>
        <end position="539"/>
    </location>
</feature>
<dbReference type="PROSITE" id="PS51519">
    <property type="entry name" value="RWP_RK"/>
    <property type="match status" value="1"/>
</dbReference>
<dbReference type="AlphaFoldDB" id="A0A3M6VRY6"/>
<evidence type="ECO:0000256" key="7">
    <source>
        <dbReference type="SAM" id="MobiDB-lite"/>
    </source>
</evidence>
<evidence type="ECO:0000256" key="4">
    <source>
        <dbReference type="ARBA" id="ARBA00023125"/>
    </source>
</evidence>
<dbReference type="STRING" id="542832.A0A3M6VRY6"/>
<feature type="region of interest" description="Disordered" evidence="7">
    <location>
        <begin position="435"/>
        <end position="476"/>
    </location>
</feature>
<evidence type="ECO:0000313" key="10">
    <source>
        <dbReference type="Proteomes" id="UP000282087"/>
    </source>
</evidence>